<keyword evidence="3" id="KW-1185">Reference proteome</keyword>
<protein>
    <submittedName>
        <fullName evidence="2">Uncharacterized protein</fullName>
    </submittedName>
</protein>
<comment type="caution">
    <text evidence="2">The sequence shown here is derived from an EMBL/GenBank/DDBJ whole genome shotgun (WGS) entry which is preliminary data.</text>
</comment>
<dbReference type="EMBL" id="BMAV01009828">
    <property type="protein sequence ID" value="GFY54348.1"/>
    <property type="molecule type" value="Genomic_DNA"/>
</dbReference>
<feature type="region of interest" description="Disordered" evidence="1">
    <location>
        <begin position="1"/>
        <end position="21"/>
    </location>
</feature>
<feature type="compositionally biased region" description="Polar residues" evidence="1">
    <location>
        <begin position="1"/>
        <end position="11"/>
    </location>
</feature>
<sequence length="227" mass="25464">MMMIESLSSEGAQAKRREENQSANLRFLQKGKKEGAIQLQVHPSGCSQYAKQPSHIDRGESFQTESSKTDYTSLRSQQNRNWVKDGKIPNEKWDGQIQKEVAPISCTNLHFSINLYVPHPPGARYPAKRDFEAIGFSIKIPAANPPYHLSPKAWGGGSSVFITLAFRPGWTAEREIKRDVSIFRHPFSSPPPSPPPPPAGRPVRWFAPPSYSFVIMPQGVRRKTGRV</sequence>
<evidence type="ECO:0000313" key="3">
    <source>
        <dbReference type="Proteomes" id="UP000886998"/>
    </source>
</evidence>
<name>A0A8X7C545_9ARAC</name>
<feature type="compositionally biased region" description="Polar residues" evidence="1">
    <location>
        <begin position="61"/>
        <end position="73"/>
    </location>
</feature>
<proteinExistence type="predicted"/>
<evidence type="ECO:0000256" key="1">
    <source>
        <dbReference type="SAM" id="MobiDB-lite"/>
    </source>
</evidence>
<dbReference type="AlphaFoldDB" id="A0A8X7C545"/>
<feature type="region of interest" description="Disordered" evidence="1">
    <location>
        <begin position="47"/>
        <end position="73"/>
    </location>
</feature>
<accession>A0A8X7C545</accession>
<reference evidence="2" key="1">
    <citation type="submission" date="2020-08" db="EMBL/GenBank/DDBJ databases">
        <title>Multicomponent nature underlies the extraordinary mechanical properties of spider dragline silk.</title>
        <authorList>
            <person name="Kono N."/>
            <person name="Nakamura H."/>
            <person name="Mori M."/>
            <person name="Yoshida Y."/>
            <person name="Ohtoshi R."/>
            <person name="Malay A.D."/>
            <person name="Moran D.A.P."/>
            <person name="Tomita M."/>
            <person name="Numata K."/>
            <person name="Arakawa K."/>
        </authorList>
    </citation>
    <scope>NUCLEOTIDE SEQUENCE</scope>
</reference>
<organism evidence="2 3">
    <name type="scientific">Trichonephila inaurata madagascariensis</name>
    <dbReference type="NCBI Taxonomy" id="2747483"/>
    <lineage>
        <taxon>Eukaryota</taxon>
        <taxon>Metazoa</taxon>
        <taxon>Ecdysozoa</taxon>
        <taxon>Arthropoda</taxon>
        <taxon>Chelicerata</taxon>
        <taxon>Arachnida</taxon>
        <taxon>Araneae</taxon>
        <taxon>Araneomorphae</taxon>
        <taxon>Entelegynae</taxon>
        <taxon>Araneoidea</taxon>
        <taxon>Nephilidae</taxon>
        <taxon>Trichonephila</taxon>
        <taxon>Trichonephila inaurata</taxon>
    </lineage>
</organism>
<evidence type="ECO:0000313" key="2">
    <source>
        <dbReference type="EMBL" id="GFY54348.1"/>
    </source>
</evidence>
<dbReference type="Proteomes" id="UP000886998">
    <property type="component" value="Unassembled WGS sequence"/>
</dbReference>
<gene>
    <name evidence="2" type="ORF">TNIN_122301</name>
</gene>